<dbReference type="Proteomes" id="UP000572817">
    <property type="component" value="Unassembled WGS sequence"/>
</dbReference>
<evidence type="ECO:0000256" key="1">
    <source>
        <dbReference type="ARBA" id="ARBA00008129"/>
    </source>
</evidence>
<dbReference type="OrthoDB" id="10250282at2759"/>
<comment type="caution">
    <text evidence="3">The sequence shown here is derived from an EMBL/GenBank/DDBJ whole genome shotgun (WGS) entry which is preliminary data.</text>
</comment>
<evidence type="ECO:0000313" key="4">
    <source>
        <dbReference type="Proteomes" id="UP000572817"/>
    </source>
</evidence>
<sequence>MARRPGLGLIQNTSRLPPFVNLQLVFPFRFPVALNYLNYTPTDIAYYVNQSITFDGPEYKRLTSAVKAAGLFAVLSFSERTDNAIYISQALVDPNGATIHHHRKLRPSGAERNVFSDGETSSLKVIPTSYGRIGTLLCWEHLHQTMSFPMHAQAEQIHVASFPYVGGDDYTGIPWWDRAETSTSIPRVYSIDGYVFTVMPAIGRATIFGAGGVPLNVSDAVSDFESLPYITATVNASAFNLTETYDVDGEFSWAALSQIRDAYPAYIPRVTSKFFEHLVNPIKVITTRIVKNIGT</sequence>
<keyword evidence="4" id="KW-1185">Reference proteome</keyword>
<dbReference type="PANTHER" id="PTHR46044">
    <property type="entry name" value="NITRILASE"/>
    <property type="match status" value="1"/>
</dbReference>
<name>A0A8H4NGW9_9PEZI</name>
<dbReference type="InterPro" id="IPR003010">
    <property type="entry name" value="C-N_Hydrolase"/>
</dbReference>
<evidence type="ECO:0000259" key="2">
    <source>
        <dbReference type="PROSITE" id="PS50263"/>
    </source>
</evidence>
<dbReference type="PROSITE" id="PS50263">
    <property type="entry name" value="CN_HYDROLASE"/>
    <property type="match status" value="1"/>
</dbReference>
<dbReference type="AlphaFoldDB" id="A0A8H4NGW9"/>
<dbReference type="EMBL" id="WWBZ02000001">
    <property type="protein sequence ID" value="KAF4314472.1"/>
    <property type="molecule type" value="Genomic_DNA"/>
</dbReference>
<organism evidence="3 4">
    <name type="scientific">Botryosphaeria dothidea</name>
    <dbReference type="NCBI Taxonomy" id="55169"/>
    <lineage>
        <taxon>Eukaryota</taxon>
        <taxon>Fungi</taxon>
        <taxon>Dikarya</taxon>
        <taxon>Ascomycota</taxon>
        <taxon>Pezizomycotina</taxon>
        <taxon>Dothideomycetes</taxon>
        <taxon>Dothideomycetes incertae sedis</taxon>
        <taxon>Botryosphaeriales</taxon>
        <taxon>Botryosphaeriaceae</taxon>
        <taxon>Botryosphaeria</taxon>
    </lineage>
</organism>
<dbReference type="PANTHER" id="PTHR46044:SF1">
    <property type="entry name" value="CN HYDROLASE DOMAIN-CONTAINING PROTEIN"/>
    <property type="match status" value="1"/>
</dbReference>
<dbReference type="Pfam" id="PF00795">
    <property type="entry name" value="CN_hydrolase"/>
    <property type="match status" value="1"/>
</dbReference>
<accession>A0A8H4NGW9</accession>
<evidence type="ECO:0000313" key="3">
    <source>
        <dbReference type="EMBL" id="KAF4314472.1"/>
    </source>
</evidence>
<feature type="domain" description="CN hydrolase" evidence="2">
    <location>
        <begin position="1"/>
        <end position="295"/>
    </location>
</feature>
<dbReference type="SUPFAM" id="SSF56317">
    <property type="entry name" value="Carbon-nitrogen hydrolase"/>
    <property type="match status" value="1"/>
</dbReference>
<reference evidence="3" key="1">
    <citation type="submission" date="2020-04" db="EMBL/GenBank/DDBJ databases">
        <title>Genome Assembly and Annotation of Botryosphaeria dothidea sdau 11-99, a Latent Pathogen of Apple Fruit Ring Rot in China.</title>
        <authorList>
            <person name="Yu C."/>
            <person name="Diao Y."/>
            <person name="Lu Q."/>
            <person name="Zhao J."/>
            <person name="Cui S."/>
            <person name="Peng C."/>
            <person name="He B."/>
            <person name="Liu H."/>
        </authorList>
    </citation>
    <scope>NUCLEOTIDE SEQUENCE [LARGE SCALE GENOMIC DNA]</scope>
    <source>
        <strain evidence="3">Sdau11-99</strain>
    </source>
</reference>
<dbReference type="GO" id="GO:0016746">
    <property type="term" value="F:acyltransferase activity"/>
    <property type="evidence" value="ECO:0007669"/>
    <property type="project" value="UniProtKB-KW"/>
</dbReference>
<dbReference type="InterPro" id="IPR036526">
    <property type="entry name" value="C-N_Hydrolase_sf"/>
</dbReference>
<protein>
    <submittedName>
        <fullName evidence="3">Nitrilase/cyanide hydratase and apolipoprotein N-acyltransferase</fullName>
    </submittedName>
</protein>
<comment type="similarity">
    <text evidence="1">Belongs to the carbon-nitrogen hydrolase superfamily. Nitrilase family.</text>
</comment>
<proteinExistence type="inferred from homology"/>
<gene>
    <name evidence="3" type="ORF">GTA08_BOTSDO01170</name>
</gene>
<dbReference type="Gene3D" id="3.60.110.10">
    <property type="entry name" value="Carbon-nitrogen hydrolase"/>
    <property type="match status" value="1"/>
</dbReference>
<dbReference type="InterPro" id="IPR044149">
    <property type="entry name" value="Nitrilases_CHs"/>
</dbReference>